<evidence type="ECO:0000259" key="3">
    <source>
        <dbReference type="SMART" id="SM00943"/>
    </source>
</evidence>
<dbReference type="SMART" id="SM00943">
    <property type="entry name" value="Prim-Pol"/>
    <property type="match status" value="1"/>
</dbReference>
<dbReference type="Gene3D" id="3.40.50.300">
    <property type="entry name" value="P-loop containing nucleotide triphosphate hydrolases"/>
    <property type="match status" value="1"/>
</dbReference>
<feature type="domain" description="AAA+ ATPase" evidence="2">
    <location>
        <begin position="436"/>
        <end position="620"/>
    </location>
</feature>
<evidence type="ECO:0000313" key="4">
    <source>
        <dbReference type="EMBL" id="SAL79725.1"/>
    </source>
</evidence>
<gene>
    <name evidence="4" type="ORF">AWB68_05700</name>
</gene>
<dbReference type="InterPro" id="IPR015330">
    <property type="entry name" value="DNA_primase/pol_bifunc_N"/>
</dbReference>
<feature type="region of interest" description="Disordered" evidence="1">
    <location>
        <begin position="368"/>
        <end position="411"/>
    </location>
</feature>
<feature type="compositionally biased region" description="Polar residues" evidence="1">
    <location>
        <begin position="390"/>
        <end position="403"/>
    </location>
</feature>
<proteinExistence type="predicted"/>
<dbReference type="Pfam" id="PF09250">
    <property type="entry name" value="Prim-Pol"/>
    <property type="match status" value="1"/>
</dbReference>
<feature type="domain" description="DNA primase/polymerase bifunctional N-terminal" evidence="3">
    <location>
        <begin position="9"/>
        <end position="181"/>
    </location>
</feature>
<dbReference type="Pfam" id="PF13481">
    <property type="entry name" value="AAA_25"/>
    <property type="match status" value="1"/>
</dbReference>
<evidence type="ECO:0000313" key="5">
    <source>
        <dbReference type="Proteomes" id="UP000054770"/>
    </source>
</evidence>
<protein>
    <submittedName>
        <fullName evidence="4">TOPRIM domain-containing protein</fullName>
    </submittedName>
</protein>
<dbReference type="InterPro" id="IPR003593">
    <property type="entry name" value="AAA+_ATPase"/>
</dbReference>
<organism evidence="4 5">
    <name type="scientific">Caballeronia choica</name>
    <dbReference type="NCBI Taxonomy" id="326476"/>
    <lineage>
        <taxon>Bacteria</taxon>
        <taxon>Pseudomonadati</taxon>
        <taxon>Pseudomonadota</taxon>
        <taxon>Betaproteobacteria</taxon>
        <taxon>Burkholderiales</taxon>
        <taxon>Burkholderiaceae</taxon>
        <taxon>Caballeronia</taxon>
    </lineage>
</organism>
<dbReference type="AlphaFoldDB" id="A0A158KFD7"/>
<dbReference type="CDD" id="cd04859">
    <property type="entry name" value="Prim_Pol"/>
    <property type="match status" value="1"/>
</dbReference>
<sequence>MASIKQLCALDVGRGLFPCFAVENGVCNCAKPGDCLSPGKHPVGSWTKNATKDTKRVGGWLTTKAIRNLGFATGNGLLVVDVDVHADRHTGQPAKGFETLTALVARHGKLRPFRITSTGTGGLHLWFRLPAGVVMRDSIGAQTGHPGIDTRGDGGYVVVAGSYTVGLYTDATADHRFPDLIEIDAPDAGFAPQWVIEAFGDARVYGANSRQSMFNNSASDAGIDATSTGSGESDLSAGLHHDWRYTQENAALLRHILTLAEMPDSFEPEYNDPDDRNRITKLGWNGGLTALERHGKRHGWPNAVILEMAKAYSARAPQYAADIAAGHVERQLHAINPTGKFKDGPLDVAALISSARRATGMSFFEMRDDAGSDARTETNSTRNASDRSGSKAQPKTEPSGNTNKTKDASEDTVLLARGDTVAVEAVSWLWHGHLARGAVTVLAGYAGTGKTTAALALAATMTKVVGEWPDGTKHAGAKSVLIWSGEDSAEHTLVPRLRAAGANLAKIHIIQGVIEKNKPHPFDPARDMDRLRTSIRKISDVAMLIMDPIVSAVKGDAHRANEVRRDMQPVIDLAAQHELAVIGVSHFAKGSEGAMPLHRLLGSQAFGALARMVLVVGRNEKTGERVIARAKSNLGPDGDGVMFSLRQTDIENGISAQQVRWGRVVTGSARTILAQVEGDSAVDAGAAFLYSELANGPVKVTDLKKAAKEAGIAWRTVERAKAETGTIAEKCGKKFWVWRLSTS</sequence>
<dbReference type="SUPFAM" id="SSF52540">
    <property type="entry name" value="P-loop containing nucleoside triphosphate hydrolases"/>
    <property type="match status" value="1"/>
</dbReference>
<dbReference type="EMBL" id="FCON02000086">
    <property type="protein sequence ID" value="SAL79725.1"/>
    <property type="molecule type" value="Genomic_DNA"/>
</dbReference>
<dbReference type="OrthoDB" id="8905164at2"/>
<dbReference type="SUPFAM" id="SSF56747">
    <property type="entry name" value="Prim-pol domain"/>
    <property type="match status" value="1"/>
</dbReference>
<accession>A0A158KFD7</accession>
<reference evidence="4" key="1">
    <citation type="submission" date="2016-01" db="EMBL/GenBank/DDBJ databases">
        <authorList>
            <person name="Peeters C."/>
        </authorList>
    </citation>
    <scope>NUCLEOTIDE SEQUENCE [LARGE SCALE GENOMIC DNA]</scope>
    <source>
        <strain evidence="4">LMG 22940</strain>
    </source>
</reference>
<dbReference type="InterPro" id="IPR027417">
    <property type="entry name" value="P-loop_NTPase"/>
</dbReference>
<comment type="caution">
    <text evidence="4">The sequence shown here is derived from an EMBL/GenBank/DDBJ whole genome shotgun (WGS) entry which is preliminary data.</text>
</comment>
<dbReference type="SMART" id="SM00382">
    <property type="entry name" value="AAA"/>
    <property type="match status" value="1"/>
</dbReference>
<dbReference type="Proteomes" id="UP000054770">
    <property type="component" value="Unassembled WGS sequence"/>
</dbReference>
<evidence type="ECO:0000259" key="2">
    <source>
        <dbReference type="SMART" id="SM00382"/>
    </source>
</evidence>
<name>A0A158KFD7_9BURK</name>
<evidence type="ECO:0000256" key="1">
    <source>
        <dbReference type="SAM" id="MobiDB-lite"/>
    </source>
</evidence>
<dbReference type="RefSeq" id="WP_160110081.1">
    <property type="nucleotide sequence ID" value="NZ_FCON02000086.1"/>
</dbReference>
<keyword evidence="5" id="KW-1185">Reference proteome</keyword>